<dbReference type="Pfam" id="PF03080">
    <property type="entry name" value="Neprosin"/>
    <property type="match status" value="1"/>
</dbReference>
<organism evidence="4 5">
    <name type="scientific">Ophiocordyceps sinensis</name>
    <dbReference type="NCBI Taxonomy" id="72228"/>
    <lineage>
        <taxon>Eukaryota</taxon>
        <taxon>Fungi</taxon>
        <taxon>Dikarya</taxon>
        <taxon>Ascomycota</taxon>
        <taxon>Pezizomycotina</taxon>
        <taxon>Sordariomycetes</taxon>
        <taxon>Hypocreomycetidae</taxon>
        <taxon>Hypocreales</taxon>
        <taxon>Ophiocordycipitaceae</taxon>
        <taxon>Ophiocordyceps</taxon>
    </lineage>
</organism>
<dbReference type="PROSITE" id="PS52045">
    <property type="entry name" value="NEPROSIN_PEP_CD"/>
    <property type="match status" value="1"/>
</dbReference>
<feature type="chain" id="PRO_5034937727" description="Neprosin PEP catalytic domain-containing protein" evidence="2">
    <location>
        <begin position="26"/>
        <end position="389"/>
    </location>
</feature>
<feature type="domain" description="Neprosin PEP catalytic" evidence="3">
    <location>
        <begin position="119"/>
        <end position="387"/>
    </location>
</feature>
<comment type="caution">
    <text evidence="4">The sequence shown here is derived from an EMBL/GenBank/DDBJ whole genome shotgun (WGS) entry which is preliminary data.</text>
</comment>
<reference evidence="4 5" key="1">
    <citation type="journal article" date="2020" name="Genome Biol. Evol.">
        <title>A new high-quality draft genome assembly of the Chinese cordyceps Ophiocordyceps sinensis.</title>
        <authorList>
            <person name="Shu R."/>
            <person name="Zhang J."/>
            <person name="Meng Q."/>
            <person name="Zhang H."/>
            <person name="Zhou G."/>
            <person name="Li M."/>
            <person name="Wu P."/>
            <person name="Zhao Y."/>
            <person name="Chen C."/>
            <person name="Qin Q."/>
        </authorList>
    </citation>
    <scope>NUCLEOTIDE SEQUENCE [LARGE SCALE GENOMIC DNA]</scope>
    <source>
        <strain evidence="4 5">IOZ07</strain>
    </source>
</reference>
<accession>A0A8H4LTT0</accession>
<dbReference type="InterPro" id="IPR004314">
    <property type="entry name" value="Neprosin"/>
</dbReference>
<sequence>MRWLFIKTLPAMLLLHSASAGLAHGRGGRLKVVKTTTNANGQVIDWIVPESQDRIATRPPPPPKGKNSAQPMNTEKLIPAMDGPKGTVPILRSRGPTLPIKRLPEPEDDGAGANQTRAMASSYAGRHWYASSSQGVANRGGRAAFSLFKAYVQSGSDFSLLQTAVIRGSAAHAGTGPVMQTVEAGWINYPNQAQPPHLFSYFTTNGHGPVGDGLGGWNREHAGWVQVDEIIYPGVPIAPVAVDGGTQSEAEMGFVLFEGNWWLWVLGRWAGYYPGSLFSRDVEARDTLEGGANRINFYGEIYNSGPQMTTTDMGSGEFPESGFGHAAYLHNMVYLDADDGRVSHDFDGSAEIIVSDRDRYRIQPSFKSGGSWGSYLYVGGPGAGGVVGR</sequence>
<protein>
    <recommendedName>
        <fullName evidence="3">Neprosin PEP catalytic domain-containing protein</fullName>
    </recommendedName>
</protein>
<evidence type="ECO:0000259" key="3">
    <source>
        <dbReference type="PROSITE" id="PS52045"/>
    </source>
</evidence>
<evidence type="ECO:0000313" key="4">
    <source>
        <dbReference type="EMBL" id="KAF4504786.1"/>
    </source>
</evidence>
<proteinExistence type="predicted"/>
<dbReference type="PANTHER" id="PTHR31589">
    <property type="entry name" value="PROTEIN, PUTATIVE (DUF239)-RELATED-RELATED"/>
    <property type="match status" value="1"/>
</dbReference>
<evidence type="ECO:0000256" key="1">
    <source>
        <dbReference type="SAM" id="MobiDB-lite"/>
    </source>
</evidence>
<keyword evidence="2" id="KW-0732">Signal</keyword>
<feature type="region of interest" description="Disordered" evidence="1">
    <location>
        <begin position="50"/>
        <end position="71"/>
    </location>
</feature>
<evidence type="ECO:0000313" key="5">
    <source>
        <dbReference type="Proteomes" id="UP000557566"/>
    </source>
</evidence>
<name>A0A8H4LTT0_9HYPO</name>
<feature type="region of interest" description="Disordered" evidence="1">
    <location>
        <begin position="95"/>
        <end position="114"/>
    </location>
</feature>
<dbReference type="InterPro" id="IPR053168">
    <property type="entry name" value="Glutamic_endopeptidase"/>
</dbReference>
<dbReference type="Proteomes" id="UP000557566">
    <property type="component" value="Unassembled WGS sequence"/>
</dbReference>
<dbReference type="PANTHER" id="PTHR31589:SF110">
    <property type="entry name" value="PROTEIN, PUTATIVE (DUF239)-RELATED"/>
    <property type="match status" value="1"/>
</dbReference>
<gene>
    <name evidence="4" type="ORF">G6O67_008194</name>
</gene>
<dbReference type="OrthoDB" id="1858978at2759"/>
<dbReference type="EMBL" id="JAAVMX010000009">
    <property type="protein sequence ID" value="KAF4504786.1"/>
    <property type="molecule type" value="Genomic_DNA"/>
</dbReference>
<dbReference type="AlphaFoldDB" id="A0A8H4LTT0"/>
<keyword evidence="5" id="KW-1185">Reference proteome</keyword>
<feature type="signal peptide" evidence="2">
    <location>
        <begin position="1"/>
        <end position="25"/>
    </location>
</feature>
<evidence type="ECO:0000256" key="2">
    <source>
        <dbReference type="SAM" id="SignalP"/>
    </source>
</evidence>